<dbReference type="InterPro" id="IPR036028">
    <property type="entry name" value="SH3-like_dom_sf"/>
</dbReference>
<evidence type="ECO:0000256" key="3">
    <source>
        <dbReference type="PROSITE-ProRule" id="PRU00192"/>
    </source>
</evidence>
<sequence length="767" mass="87671">MDEVTLKGITQVQALYDFTAEPGSAEIDIVTGEILTVTRKDVGEGWWEGTNQSGQTGLFPAAYVEEFQPMPQPTQSKPPGIPPPPLPQDWSTSDNNYMNTNQIQSYETVDYWDDEWDDDSESGAPPPAPPPVPSPPQLPSMSDAHLWYKNGVSEGRGTVSRRNINRFSSFVKSNWESYILGTVSIPINESDRIYIEESEDGVKWSPNPEPYVCMVASPKKETKLKGLKSYIAYQLTPTVYVIHQREWDILISTMRSSGASSKKYKLSIVLVIIELISISHFNLEQETESCSRFIHGLDSAVKSLVAVVADQTKKCQTLYKREYQKIGQLNFSSNDFSSGRYEEQFIEHRKNQLQSFVDYVCRHPVLCRSPVWQHFITCTDEKRWKAGKRMAEKDNLLGPSLFLAIETPERSISHFNLEQETESCSRFIHGLDSAVKSLVAVVADQTKKCQTLYKREYQKIGQVIYVLGQAIGMEEQTGIDRSHLRDALKKTGDTYNELGKLFEEQPKLDWEPLGDVLHIYKGIITSMPDILGLHKDILNKKREYEKMTTENKMEANRLQEVLKRTDTVSYALLGEINHFHQEQVSQINAAMKSFLTEQINFYQKFVGQLQNALGIDRSHLRDALKKTGDTYNELGKLFEEQPKLDWEPLGDVLHIYKGIITSMPDILGLHKDILNKKREYEKMTTENKMEANRLQEVLKRTDTVSYALLGEINHFHQEQVSQINAAMKSFLTEQINFYQKRSPRSMSEVLSGDAKERGILIQFNENL</sequence>
<proteinExistence type="inferred from homology"/>
<dbReference type="SUPFAM" id="SSF50044">
    <property type="entry name" value="SH3-domain"/>
    <property type="match status" value="1"/>
</dbReference>
<dbReference type="InterPro" id="IPR001452">
    <property type="entry name" value="SH3_domain"/>
</dbReference>
<dbReference type="PROSITE" id="PS50002">
    <property type="entry name" value="SH3"/>
    <property type="match status" value="1"/>
</dbReference>
<feature type="compositionally biased region" description="Pro residues" evidence="4">
    <location>
        <begin position="124"/>
        <end position="138"/>
    </location>
</feature>
<dbReference type="InterPro" id="IPR019497">
    <property type="entry name" value="Sorting_nexin_WASP-bd-dom"/>
</dbReference>
<feature type="region of interest" description="Disordered" evidence="4">
    <location>
        <begin position="69"/>
        <end position="98"/>
    </location>
</feature>
<reference evidence="7" key="1">
    <citation type="submission" date="2025-08" db="UniProtKB">
        <authorList>
            <consortium name="RefSeq"/>
        </authorList>
    </citation>
    <scope>IDENTIFICATION</scope>
</reference>
<dbReference type="STRING" id="121845.A0A3Q0IK89"/>
<evidence type="ECO:0000259" key="5">
    <source>
        <dbReference type="PROSITE" id="PS50002"/>
    </source>
</evidence>
<evidence type="ECO:0000313" key="6">
    <source>
        <dbReference type="Proteomes" id="UP000079169"/>
    </source>
</evidence>
<keyword evidence="2 3" id="KW-0728">SH3 domain</keyword>
<name>A0A3Q0IK89_DIACI</name>
<dbReference type="Proteomes" id="UP000079169">
    <property type="component" value="Unplaced"/>
</dbReference>
<dbReference type="PANTHER" id="PTHR45827:SF1">
    <property type="entry name" value="SORTING NEXIN"/>
    <property type="match status" value="1"/>
</dbReference>
<feature type="compositionally biased region" description="Polar residues" evidence="4">
    <location>
        <begin position="89"/>
        <end position="98"/>
    </location>
</feature>
<dbReference type="GeneID" id="103505451"/>
<feature type="domain" description="SH3" evidence="5">
    <location>
        <begin position="7"/>
        <end position="69"/>
    </location>
</feature>
<dbReference type="AlphaFoldDB" id="A0A3Q0IK89"/>
<dbReference type="Gene3D" id="1.20.1270.60">
    <property type="entry name" value="Arfaptin homology (AH) domain/BAR domain"/>
    <property type="match status" value="2"/>
</dbReference>
<evidence type="ECO:0000313" key="7">
    <source>
        <dbReference type="RefSeq" id="XP_026676592.1"/>
    </source>
</evidence>
<dbReference type="CTD" id="39136"/>
<dbReference type="PRINTS" id="PR00452">
    <property type="entry name" value="SH3DOMAIN"/>
</dbReference>
<dbReference type="InterPro" id="IPR036871">
    <property type="entry name" value="PX_dom_sf"/>
</dbReference>
<evidence type="ECO:0000256" key="4">
    <source>
        <dbReference type="SAM" id="MobiDB-lite"/>
    </source>
</evidence>
<dbReference type="SUPFAM" id="SSF64268">
    <property type="entry name" value="PX domain"/>
    <property type="match status" value="1"/>
</dbReference>
<dbReference type="Gene3D" id="2.30.30.40">
    <property type="entry name" value="SH3 Domains"/>
    <property type="match status" value="1"/>
</dbReference>
<feature type="region of interest" description="Disordered" evidence="4">
    <location>
        <begin position="114"/>
        <end position="143"/>
    </location>
</feature>
<dbReference type="Gene3D" id="3.30.1520.10">
    <property type="entry name" value="Phox-like domain"/>
    <property type="match status" value="1"/>
</dbReference>
<dbReference type="CDD" id="cd11763">
    <property type="entry name" value="SH3_SNX9_like"/>
    <property type="match status" value="1"/>
</dbReference>
<dbReference type="PaxDb" id="121845-A0A3Q0IK89"/>
<dbReference type="Pfam" id="PF00787">
    <property type="entry name" value="PX"/>
    <property type="match status" value="1"/>
</dbReference>
<dbReference type="SMART" id="SM00326">
    <property type="entry name" value="SH3"/>
    <property type="match status" value="1"/>
</dbReference>
<organism evidence="6 7">
    <name type="scientific">Diaphorina citri</name>
    <name type="common">Asian citrus psyllid</name>
    <dbReference type="NCBI Taxonomy" id="121845"/>
    <lineage>
        <taxon>Eukaryota</taxon>
        <taxon>Metazoa</taxon>
        <taxon>Ecdysozoa</taxon>
        <taxon>Arthropoda</taxon>
        <taxon>Hexapoda</taxon>
        <taxon>Insecta</taxon>
        <taxon>Pterygota</taxon>
        <taxon>Neoptera</taxon>
        <taxon>Paraneoptera</taxon>
        <taxon>Hemiptera</taxon>
        <taxon>Sternorrhyncha</taxon>
        <taxon>Psylloidea</taxon>
        <taxon>Psyllidae</taxon>
        <taxon>Diaphorininae</taxon>
        <taxon>Diaphorina</taxon>
    </lineage>
</organism>
<dbReference type="Pfam" id="PF10456">
    <property type="entry name" value="BAR_3_WASP_bdg"/>
    <property type="match status" value="2"/>
</dbReference>
<keyword evidence="6" id="KW-1185">Reference proteome</keyword>
<dbReference type="CDD" id="cd07626">
    <property type="entry name" value="BAR_SNX9_like"/>
    <property type="match status" value="1"/>
</dbReference>
<dbReference type="GO" id="GO:0006897">
    <property type="term" value="P:endocytosis"/>
    <property type="evidence" value="ECO:0007669"/>
    <property type="project" value="TreeGrafter"/>
</dbReference>
<evidence type="ECO:0000256" key="2">
    <source>
        <dbReference type="ARBA" id="ARBA00022443"/>
    </source>
</evidence>
<dbReference type="Pfam" id="PF14604">
    <property type="entry name" value="SH3_9"/>
    <property type="match status" value="1"/>
</dbReference>
<evidence type="ECO:0000256" key="1">
    <source>
        <dbReference type="ARBA" id="ARBA00010883"/>
    </source>
</evidence>
<accession>A0A3Q0IK89</accession>
<dbReference type="GO" id="GO:0016197">
    <property type="term" value="P:endosomal transport"/>
    <property type="evidence" value="ECO:0007669"/>
    <property type="project" value="TreeGrafter"/>
</dbReference>
<dbReference type="PANTHER" id="PTHR45827">
    <property type="entry name" value="SORTING NEXIN"/>
    <property type="match status" value="1"/>
</dbReference>
<dbReference type="GO" id="GO:0031410">
    <property type="term" value="C:cytoplasmic vesicle"/>
    <property type="evidence" value="ECO:0007669"/>
    <property type="project" value="TreeGrafter"/>
</dbReference>
<dbReference type="InterPro" id="IPR027267">
    <property type="entry name" value="AH/BAR_dom_sf"/>
</dbReference>
<comment type="similarity">
    <text evidence="1">Belongs to the sorting nexin family.</text>
</comment>
<dbReference type="GO" id="GO:0005886">
    <property type="term" value="C:plasma membrane"/>
    <property type="evidence" value="ECO:0007669"/>
    <property type="project" value="TreeGrafter"/>
</dbReference>
<protein>
    <submittedName>
        <fullName evidence="7">Sorting nexin-33</fullName>
    </submittedName>
</protein>
<gene>
    <name evidence="7" type="primary">LOC103505451</name>
</gene>
<dbReference type="RefSeq" id="XP_026676592.1">
    <property type="nucleotide sequence ID" value="XM_026820791.1"/>
</dbReference>
<dbReference type="GO" id="GO:0097320">
    <property type="term" value="P:plasma membrane tubulation"/>
    <property type="evidence" value="ECO:0007669"/>
    <property type="project" value="TreeGrafter"/>
</dbReference>
<dbReference type="KEGG" id="dci:103505451"/>
<dbReference type="GO" id="GO:0035091">
    <property type="term" value="F:phosphatidylinositol binding"/>
    <property type="evidence" value="ECO:0007669"/>
    <property type="project" value="InterPro"/>
</dbReference>
<dbReference type="InterPro" id="IPR001683">
    <property type="entry name" value="PX_dom"/>
</dbReference>